<dbReference type="PANTHER" id="PTHR43201">
    <property type="entry name" value="ACYL-COA SYNTHETASE"/>
    <property type="match status" value="1"/>
</dbReference>
<dbReference type="InterPro" id="IPR000873">
    <property type="entry name" value="AMP-dep_synth/lig_dom"/>
</dbReference>
<dbReference type="PROSITE" id="PS00455">
    <property type="entry name" value="AMP_BINDING"/>
    <property type="match status" value="1"/>
</dbReference>
<dbReference type="PANTHER" id="PTHR43201:SF8">
    <property type="entry name" value="ACYL-COA SYNTHETASE FAMILY MEMBER 3"/>
    <property type="match status" value="1"/>
</dbReference>
<dbReference type="Proteomes" id="UP000694888">
    <property type="component" value="Unplaced"/>
</dbReference>
<evidence type="ECO:0000259" key="3">
    <source>
        <dbReference type="Pfam" id="PF13193"/>
    </source>
</evidence>
<organism evidence="4 5">
    <name type="scientific">Aplysia californica</name>
    <name type="common">California sea hare</name>
    <dbReference type="NCBI Taxonomy" id="6500"/>
    <lineage>
        <taxon>Eukaryota</taxon>
        <taxon>Metazoa</taxon>
        <taxon>Spiralia</taxon>
        <taxon>Lophotrochozoa</taxon>
        <taxon>Mollusca</taxon>
        <taxon>Gastropoda</taxon>
        <taxon>Heterobranchia</taxon>
        <taxon>Euthyneura</taxon>
        <taxon>Tectipleura</taxon>
        <taxon>Aplysiida</taxon>
        <taxon>Aplysioidea</taxon>
        <taxon>Aplysiidae</taxon>
        <taxon>Aplysia</taxon>
    </lineage>
</organism>
<dbReference type="InterPro" id="IPR020845">
    <property type="entry name" value="AMP-binding_CS"/>
</dbReference>
<evidence type="ECO:0000313" key="4">
    <source>
        <dbReference type="Proteomes" id="UP000694888"/>
    </source>
</evidence>
<dbReference type="Pfam" id="PF13193">
    <property type="entry name" value="AMP-binding_C"/>
    <property type="match status" value="1"/>
</dbReference>
<gene>
    <name evidence="5" type="primary">LOC101858159</name>
</gene>
<feature type="domain" description="AMP-dependent synthetase/ligase" evidence="2">
    <location>
        <begin position="115"/>
        <end position="532"/>
    </location>
</feature>
<dbReference type="GeneID" id="101858159"/>
<dbReference type="InterPro" id="IPR045851">
    <property type="entry name" value="AMP-bd_C_sf"/>
</dbReference>
<accession>A0ABM0JDQ7</accession>
<dbReference type="RefSeq" id="XP_005091317.1">
    <property type="nucleotide sequence ID" value="XM_005091260.3"/>
</dbReference>
<feature type="domain" description="AMP-binding enzyme C-terminal" evidence="3">
    <location>
        <begin position="584"/>
        <end position="658"/>
    </location>
</feature>
<proteinExistence type="inferred from homology"/>
<dbReference type="InterPro" id="IPR025110">
    <property type="entry name" value="AMP-bd_C"/>
</dbReference>
<evidence type="ECO:0000259" key="2">
    <source>
        <dbReference type="Pfam" id="PF00501"/>
    </source>
</evidence>
<dbReference type="InterPro" id="IPR042099">
    <property type="entry name" value="ANL_N_sf"/>
</dbReference>
<dbReference type="GO" id="GO:0016874">
    <property type="term" value="F:ligase activity"/>
    <property type="evidence" value="ECO:0007669"/>
    <property type="project" value="UniProtKB-KW"/>
</dbReference>
<comment type="similarity">
    <text evidence="1">Belongs to the ATP-dependent AMP-binding enzyme family.</text>
</comment>
<dbReference type="Gene3D" id="3.30.300.30">
    <property type="match status" value="1"/>
</dbReference>
<dbReference type="SUPFAM" id="SSF56801">
    <property type="entry name" value="Acetyl-CoA synthetase-like"/>
    <property type="match status" value="1"/>
</dbReference>
<keyword evidence="5" id="KW-0436">Ligase</keyword>
<evidence type="ECO:0000256" key="1">
    <source>
        <dbReference type="ARBA" id="ARBA00006432"/>
    </source>
</evidence>
<reference evidence="5" key="1">
    <citation type="submission" date="2025-08" db="UniProtKB">
        <authorList>
            <consortium name="RefSeq"/>
        </authorList>
    </citation>
    <scope>IDENTIFICATION</scope>
</reference>
<name>A0ABM0JDQ7_APLCA</name>
<sequence>MAVPLATIVHHSCQCRLLHKSLRPAWLLNFKALRTSSSNSLKCKPLEINLIMRTERARSTLCLRNISSVLAVVKSGSQEAVGQGHTVSARQFSTSLGRPVHSQDTVQSHLPVFLHAEKYLKHPAVIDQDGSLTYADVLHHSMNLATDILAFRNAENDMKLNSERIAILTDHSVSYVIGQYATWIVNGVSVPLCSTHPPSEWEYFLRDSQCTLVLASEGFVDKITPISQKLNVPVKTLSRELYSEEYEKNRWFQSDHASNPKQITRMFEQRKKRWFDRSEEFILKKPALIVYTSGTTGPPKGVVLTHGNLAAMTRGMIKSWEWTSRDTILHVLPLHHVHGIVNVLLTPLACGATCVMEPKFDPGQVWNTLTSPKVPGLDKNINVFMAVPTVYAKLIQYFDENMANSKTGLTVDFVRETLSSKFRLMVSGSAALPQPISNRWLELSGHRLLERYGMTEIGMALTNPLHGARVPGAVGLPFPEVEVRISKPNVYSPRGYDIIADGNSKHTIVSPGSEEELGDLLVRGPSVFREYWNKPEATAQSFTKDGWFKTGDTVIYKDESYRIVGRTSVDVIKSGGYKISALDVERHLLAHPDIQDCAVVGLPDLTWGQKIAAVLVIGGDKTIELSELREWGSEHLASYQLPTVIKCLESLPRNAMGKVNKKELTKQVFPEFLNQSW</sequence>
<dbReference type="Gene3D" id="3.40.50.12780">
    <property type="entry name" value="N-terminal domain of ligase-like"/>
    <property type="match status" value="1"/>
</dbReference>
<dbReference type="Pfam" id="PF00501">
    <property type="entry name" value="AMP-binding"/>
    <property type="match status" value="1"/>
</dbReference>
<evidence type="ECO:0000313" key="5">
    <source>
        <dbReference type="RefSeq" id="XP_005091317.1"/>
    </source>
</evidence>
<protein>
    <submittedName>
        <fullName evidence="5">Malonate--CoA ligase ACSF3, mitochondrial</fullName>
    </submittedName>
</protein>
<dbReference type="CDD" id="cd05941">
    <property type="entry name" value="MCS"/>
    <property type="match status" value="1"/>
</dbReference>
<keyword evidence="4" id="KW-1185">Reference proteome</keyword>